<evidence type="ECO:0000256" key="6">
    <source>
        <dbReference type="ARBA" id="ARBA00022989"/>
    </source>
</evidence>
<feature type="transmembrane region" description="Helical" evidence="10">
    <location>
        <begin position="304"/>
        <end position="323"/>
    </location>
</feature>
<evidence type="ECO:0000256" key="10">
    <source>
        <dbReference type="RuleBase" id="RU351113"/>
    </source>
</evidence>
<evidence type="ECO:0000256" key="9">
    <source>
        <dbReference type="ARBA" id="ARBA00023224"/>
    </source>
</evidence>
<keyword evidence="5 10" id="KW-0552">Olfaction</keyword>
<evidence type="ECO:0000256" key="7">
    <source>
        <dbReference type="ARBA" id="ARBA00023136"/>
    </source>
</evidence>
<feature type="transmembrane region" description="Helical" evidence="10">
    <location>
        <begin position="271"/>
        <end position="292"/>
    </location>
</feature>
<dbReference type="EMBL" id="KU291849">
    <property type="protein sequence ID" value="AOE48099.1"/>
    <property type="molecule type" value="mRNA"/>
</dbReference>
<feature type="transmembrane region" description="Helical" evidence="10">
    <location>
        <begin position="149"/>
        <end position="172"/>
    </location>
</feature>
<sequence length="400" mass="46765">MVQKKKTLRLILNRYQLWNRVLFKGEQPIDTSMDFSLVVLRAIGFWPSKFSEETLTYTIGNSILMFMLTFFILTITADLYEASSDIIMFGEDLCVLVGLYLIFLKIILYRIYKSNIQRIVEEFHCLLKKFAFGSTAIRKIQRQSYIRDIVIFNTFVVLGNFLFVALAFQPIFSGEPRTLPFRAKYPFSIDDQLRFQIVYGFQCFCTLVCIKIIVYIDNVGCLIINQTAANLEIICEKIREFRGKKMSREDLGAIIVDHQRIIKLIDYVNKYYYYNFVGQVGASTFLICLTAFEAQLAKDQPLVALKFQVFMFSSFMQLFYWCWVGNQVRFNSIEVGVAAYETEWITQSPSFRRDLMFLILRAQKPLSFRAQPLYGFDFEAFSKILSSSYSFFTMLRTISD</sequence>
<keyword evidence="4 10" id="KW-0812">Transmembrane</keyword>
<dbReference type="GO" id="GO:0007165">
    <property type="term" value="P:signal transduction"/>
    <property type="evidence" value="ECO:0007669"/>
    <property type="project" value="UniProtKB-KW"/>
</dbReference>
<keyword evidence="9 10" id="KW-0807">Transducer</keyword>
<dbReference type="Pfam" id="PF02949">
    <property type="entry name" value="7tm_6"/>
    <property type="match status" value="1"/>
</dbReference>
<keyword evidence="8 10" id="KW-0675">Receptor</keyword>
<feature type="transmembrane region" description="Helical" evidence="10">
    <location>
        <begin position="55"/>
        <end position="80"/>
    </location>
</feature>
<evidence type="ECO:0000256" key="1">
    <source>
        <dbReference type="ARBA" id="ARBA00004651"/>
    </source>
</evidence>
<dbReference type="AlphaFoldDB" id="A0A1B3B7B6"/>
<comment type="subcellular location">
    <subcellularLocation>
        <location evidence="1 10">Cell membrane</location>
        <topology evidence="1 10">Multi-pass membrane protein</topology>
    </subcellularLocation>
</comment>
<name>A0A1B3B7B6_SCAPY</name>
<feature type="transmembrane region" description="Helical" evidence="10">
    <location>
        <begin position="86"/>
        <end position="108"/>
    </location>
</feature>
<organism evidence="11">
    <name type="scientific">Scaeva pyrastri</name>
    <name type="common">Hoverfly</name>
    <name type="synonym">Musca pyrastri</name>
    <dbReference type="NCBI Taxonomy" id="219539"/>
    <lineage>
        <taxon>Eukaryota</taxon>
        <taxon>Metazoa</taxon>
        <taxon>Ecdysozoa</taxon>
        <taxon>Arthropoda</taxon>
        <taxon>Hexapoda</taxon>
        <taxon>Insecta</taxon>
        <taxon>Pterygota</taxon>
        <taxon>Neoptera</taxon>
        <taxon>Endopterygota</taxon>
        <taxon>Diptera</taxon>
        <taxon>Brachycera</taxon>
        <taxon>Muscomorpha</taxon>
        <taxon>Syrphoidea</taxon>
        <taxon>Syrphidae</taxon>
        <taxon>Syrphinae</taxon>
        <taxon>Syrphini</taxon>
        <taxon>Scaeva</taxon>
    </lineage>
</organism>
<dbReference type="PANTHER" id="PTHR21137:SF35">
    <property type="entry name" value="ODORANT RECEPTOR 19A-RELATED"/>
    <property type="match status" value="1"/>
</dbReference>
<keyword evidence="3 10" id="KW-0716">Sensory transduction</keyword>
<evidence type="ECO:0000313" key="11">
    <source>
        <dbReference type="EMBL" id="AOE48099.1"/>
    </source>
</evidence>
<accession>A0A1B3B7B6</accession>
<evidence type="ECO:0000256" key="8">
    <source>
        <dbReference type="ARBA" id="ARBA00023170"/>
    </source>
</evidence>
<keyword evidence="2" id="KW-1003">Cell membrane</keyword>
<keyword evidence="7 10" id="KW-0472">Membrane</keyword>
<evidence type="ECO:0000256" key="2">
    <source>
        <dbReference type="ARBA" id="ARBA00022475"/>
    </source>
</evidence>
<protein>
    <recommendedName>
        <fullName evidence="10">Odorant receptor</fullName>
    </recommendedName>
</protein>
<comment type="similarity">
    <text evidence="10">Belongs to the insect chemoreceptor superfamily. Heteromeric odorant receptor channel (TC 1.A.69) family.</text>
</comment>
<dbReference type="PANTHER" id="PTHR21137">
    <property type="entry name" value="ODORANT RECEPTOR"/>
    <property type="match status" value="1"/>
</dbReference>
<evidence type="ECO:0000256" key="5">
    <source>
        <dbReference type="ARBA" id="ARBA00022725"/>
    </source>
</evidence>
<reference evidence="11" key="1">
    <citation type="submission" date="2015-12" db="EMBL/GenBank/DDBJ databases">
        <authorList>
            <person name="Shamseldin A."/>
            <person name="Moawad H."/>
            <person name="Abd El-Rahim W.M."/>
            <person name="Sadowsky M.J."/>
        </authorList>
    </citation>
    <scope>NUCLEOTIDE SEQUENCE</scope>
</reference>
<feature type="transmembrane region" description="Helical" evidence="10">
    <location>
        <begin position="197"/>
        <end position="216"/>
    </location>
</feature>
<reference evidence="11" key="2">
    <citation type="journal article" date="2016" name="PLoS ONE">
        <title>Molecular Characterization and Sex Distribution of Chemosensory Receptor Gene Family Based on Transcriptome Analysis of Scaeva pyrastri.</title>
        <authorList>
            <person name="Li X.M."/>
            <person name="Zhu X.Y."/>
            <person name="He P."/>
            <person name="Xu L."/>
            <person name="Sun L."/>
            <person name="Chen L."/>
            <person name="Wang Z.Q."/>
            <person name="Deng D.G."/>
            <person name="Zhang Y.N."/>
        </authorList>
    </citation>
    <scope>NUCLEOTIDE SEQUENCE</scope>
</reference>
<dbReference type="GO" id="GO:0005886">
    <property type="term" value="C:plasma membrane"/>
    <property type="evidence" value="ECO:0007669"/>
    <property type="project" value="UniProtKB-SubCell"/>
</dbReference>
<proteinExistence type="evidence at transcript level"/>
<dbReference type="GO" id="GO:0004984">
    <property type="term" value="F:olfactory receptor activity"/>
    <property type="evidence" value="ECO:0007669"/>
    <property type="project" value="InterPro"/>
</dbReference>
<evidence type="ECO:0000256" key="4">
    <source>
        <dbReference type="ARBA" id="ARBA00022692"/>
    </source>
</evidence>
<dbReference type="InterPro" id="IPR004117">
    <property type="entry name" value="7tm6_olfct_rcpt"/>
</dbReference>
<dbReference type="GO" id="GO:0005549">
    <property type="term" value="F:odorant binding"/>
    <property type="evidence" value="ECO:0007669"/>
    <property type="project" value="InterPro"/>
</dbReference>
<comment type="caution">
    <text evidence="10">Lacks conserved residue(s) required for the propagation of feature annotation.</text>
</comment>
<keyword evidence="6 10" id="KW-1133">Transmembrane helix</keyword>
<evidence type="ECO:0000256" key="3">
    <source>
        <dbReference type="ARBA" id="ARBA00022606"/>
    </source>
</evidence>